<dbReference type="Proteomes" id="UP000198736">
    <property type="component" value="Unassembled WGS sequence"/>
</dbReference>
<protein>
    <submittedName>
        <fullName evidence="2">Uncharacterized protein</fullName>
    </submittedName>
</protein>
<accession>A0A0S4LK02</accession>
<gene>
    <name evidence="2" type="ORF">COMA2_210048</name>
</gene>
<feature type="signal peptide" evidence="1">
    <location>
        <begin position="1"/>
        <end position="23"/>
    </location>
</feature>
<dbReference type="InterPro" id="IPR025644">
    <property type="entry name" value="DUF4344"/>
</dbReference>
<dbReference type="Pfam" id="PF14247">
    <property type="entry name" value="DUF4344"/>
    <property type="match status" value="1"/>
</dbReference>
<name>A0A0S4LK02_9BACT</name>
<evidence type="ECO:0000256" key="1">
    <source>
        <dbReference type="SAM" id="SignalP"/>
    </source>
</evidence>
<organism evidence="2 3">
    <name type="scientific">Candidatus Nitrospira nitrificans</name>
    <dbReference type="NCBI Taxonomy" id="1742973"/>
    <lineage>
        <taxon>Bacteria</taxon>
        <taxon>Pseudomonadati</taxon>
        <taxon>Nitrospirota</taxon>
        <taxon>Nitrospiria</taxon>
        <taxon>Nitrospirales</taxon>
        <taxon>Nitrospiraceae</taxon>
        <taxon>Nitrospira</taxon>
    </lineage>
</organism>
<dbReference type="OrthoDB" id="935695at2"/>
<keyword evidence="1" id="KW-0732">Signal</keyword>
<sequence length="415" mass="46504">MCKVTTIALTVSLLLGLSWSASIAGPESQPTSRSFVAEYPDVVNQRHAAYRRAFMEERYVELFAEGLSQSIKLPSPLYIRLEECQQPNAYYAPGPPKIVMCYELFDSFERAFADVPGGERGRVVMGSWLFVFFHELGHALVDQLHIPITGREEDAVDRFSTVLLTKVGEDGTDAALSGAYYFWLSSAKNKDPFSYWLNSVAGTPAHNFADENALNEQRFYNILCWVYGQHPDRYAWVVKNGTLPMARAQRCSHESLRMMKNWEILISQASVQQTAATSAPQSSIPLLSDYPKGRIVGRVVYPEVPSSGAEFSEIFVMLYPATKELTTWFSNPVAVKKQGCLVPRDYLPDGFPRFGDSDTDGSFTINDVLVGTYHLCAVYTWNTKRQNRDSKREAIAVVPNIKVQAGTDAKLTVRE</sequence>
<keyword evidence="3" id="KW-1185">Reference proteome</keyword>
<proteinExistence type="predicted"/>
<feature type="chain" id="PRO_5006624092" evidence="1">
    <location>
        <begin position="24"/>
        <end position="415"/>
    </location>
</feature>
<evidence type="ECO:0000313" key="3">
    <source>
        <dbReference type="Proteomes" id="UP000198736"/>
    </source>
</evidence>
<dbReference type="AlphaFoldDB" id="A0A0S4LK02"/>
<reference evidence="3" key="1">
    <citation type="submission" date="2015-10" db="EMBL/GenBank/DDBJ databases">
        <authorList>
            <person name="Luecker S."/>
            <person name="Luecker S."/>
        </authorList>
    </citation>
    <scope>NUCLEOTIDE SEQUENCE [LARGE SCALE GENOMIC DNA]</scope>
</reference>
<evidence type="ECO:0000313" key="2">
    <source>
        <dbReference type="EMBL" id="CUS36262.1"/>
    </source>
</evidence>
<dbReference type="RefSeq" id="WP_090897746.1">
    <property type="nucleotide sequence ID" value="NZ_CZPZ01000014.1"/>
</dbReference>
<dbReference type="SUPFAM" id="SSF117074">
    <property type="entry name" value="Hypothetical protein PA1324"/>
    <property type="match status" value="1"/>
</dbReference>
<dbReference type="EMBL" id="CZPZ01000014">
    <property type="protein sequence ID" value="CUS36262.1"/>
    <property type="molecule type" value="Genomic_DNA"/>
</dbReference>